<organism evidence="1 2">
    <name type="scientific">Paenibacillus macerans</name>
    <name type="common">Bacillus macerans</name>
    <dbReference type="NCBI Taxonomy" id="44252"/>
    <lineage>
        <taxon>Bacteria</taxon>
        <taxon>Bacillati</taxon>
        <taxon>Bacillota</taxon>
        <taxon>Bacilli</taxon>
        <taxon>Bacillales</taxon>
        <taxon>Paenibacillaceae</taxon>
        <taxon>Paenibacillus</taxon>
    </lineage>
</organism>
<reference evidence="1 2" key="1">
    <citation type="submission" date="2014-04" db="EMBL/GenBank/DDBJ databases">
        <authorList>
            <person name="Bishop-Lilly K.A."/>
            <person name="Broomall S.M."/>
            <person name="Chain P.S."/>
            <person name="Chertkov O."/>
            <person name="Coyne S.R."/>
            <person name="Daligault H.E."/>
            <person name="Davenport K.W."/>
            <person name="Erkkila T."/>
            <person name="Frey K.G."/>
            <person name="Gibbons H.S."/>
            <person name="Gu W."/>
            <person name="Jaissle J."/>
            <person name="Johnson S.L."/>
            <person name="Koroleva G.I."/>
            <person name="Ladner J.T."/>
            <person name="Lo C.-C."/>
            <person name="Minogue T.D."/>
            <person name="Munk C."/>
            <person name="Palacios G.F."/>
            <person name="Redden C.L."/>
            <person name="Rosenzweig C.N."/>
            <person name="Scholz M.B."/>
            <person name="Teshima H."/>
            <person name="Xu Y."/>
        </authorList>
    </citation>
    <scope>NUCLEOTIDE SEQUENCE [LARGE SCALE GENOMIC DNA]</scope>
    <source>
        <strain evidence="1 2">8244</strain>
    </source>
</reference>
<keyword evidence="2" id="KW-1185">Reference proteome</keyword>
<dbReference type="STRING" id="44252.DJ90_1401"/>
<evidence type="ECO:0000313" key="2">
    <source>
        <dbReference type="Proteomes" id="UP000029278"/>
    </source>
</evidence>
<dbReference type="Proteomes" id="UP000029278">
    <property type="component" value="Unassembled WGS sequence"/>
</dbReference>
<dbReference type="EMBL" id="JMQA01000047">
    <property type="protein sequence ID" value="KFM94649.1"/>
    <property type="molecule type" value="Genomic_DNA"/>
</dbReference>
<proteinExistence type="predicted"/>
<protein>
    <submittedName>
        <fullName evidence="1">Uncharacterized protein</fullName>
    </submittedName>
</protein>
<comment type="caution">
    <text evidence="1">The sequence shown here is derived from an EMBL/GenBank/DDBJ whole genome shotgun (WGS) entry which is preliminary data.</text>
</comment>
<name>A0A090Y875_PAEMA</name>
<sequence length="70" mass="8177">MFQGKAPCAFRVLKDKIAELLELEYAYYPEPGRFITISGIFCPYLTRNGPKRGNFQAIKENSDIKFLYFF</sequence>
<dbReference type="HOGENOM" id="CLU_2754060_0_0_9"/>
<dbReference type="AlphaFoldDB" id="A0A090Y875"/>
<evidence type="ECO:0000313" key="1">
    <source>
        <dbReference type="EMBL" id="KFM94649.1"/>
    </source>
</evidence>
<accession>A0A090Y875</accession>
<gene>
    <name evidence="1" type="ORF">DJ90_1401</name>
</gene>